<organism evidence="1 2">
    <name type="scientific">Toxoplasma gondii TgCatPRC2</name>
    <dbReference type="NCBI Taxonomy" id="1130821"/>
    <lineage>
        <taxon>Eukaryota</taxon>
        <taxon>Sar</taxon>
        <taxon>Alveolata</taxon>
        <taxon>Apicomplexa</taxon>
        <taxon>Conoidasida</taxon>
        <taxon>Coccidia</taxon>
        <taxon>Eucoccidiorida</taxon>
        <taxon>Eimeriorina</taxon>
        <taxon>Sarcocystidae</taxon>
        <taxon>Toxoplasma</taxon>
    </lineage>
</organism>
<evidence type="ECO:0000313" key="2">
    <source>
        <dbReference type="Proteomes" id="UP000075225"/>
    </source>
</evidence>
<gene>
    <name evidence="1" type="ORF">TGPRC2_218200A</name>
</gene>
<dbReference type="VEuPathDB" id="ToxoDB:TGPRC2_218200A"/>
<dbReference type="AlphaFoldDB" id="A0A151HCN2"/>
<reference evidence="2" key="1">
    <citation type="submission" date="2016-03" db="EMBL/GenBank/DDBJ databases">
        <authorList>
            <person name="Sibley D."/>
            <person name="Venepally P."/>
            <person name="Karamycheva S."/>
            <person name="Hadjithomas M."/>
            <person name="Khan A."/>
            <person name="Brunk B."/>
            <person name="Roos D."/>
            <person name="Caler E."/>
            <person name="Lorenzi H."/>
        </authorList>
    </citation>
    <scope>NUCLEOTIDE SEQUENCE [LARGE SCALE GENOMIC DNA]</scope>
    <source>
        <strain evidence="2">TgCatPRC2</strain>
    </source>
</reference>
<dbReference type="EMBL" id="AHZP02001534">
    <property type="protein sequence ID" value="KYK67054.1"/>
    <property type="molecule type" value="Genomic_DNA"/>
</dbReference>
<sequence length="30" mass="3671">MATLCKDEEWRRRLEEMDQDHLMPPDAKPE</sequence>
<protein>
    <submittedName>
        <fullName evidence="1">UDP-sugar pyrophospharylase</fullName>
    </submittedName>
</protein>
<comment type="caution">
    <text evidence="1">The sequence shown here is derived from an EMBL/GenBank/DDBJ whole genome shotgun (WGS) entry which is preliminary data.</text>
</comment>
<dbReference type="Proteomes" id="UP000075225">
    <property type="component" value="Unassembled WGS sequence"/>
</dbReference>
<feature type="non-terminal residue" evidence="1">
    <location>
        <position position="30"/>
    </location>
</feature>
<accession>A0A151HCN2</accession>
<evidence type="ECO:0000313" key="1">
    <source>
        <dbReference type="EMBL" id="KYK67054.1"/>
    </source>
</evidence>
<name>A0A151HCN2_TOXGO</name>
<proteinExistence type="predicted"/>